<evidence type="ECO:0008006" key="11">
    <source>
        <dbReference type="Google" id="ProtNLM"/>
    </source>
</evidence>
<dbReference type="InterPro" id="IPR052430">
    <property type="entry name" value="IVT-Associated"/>
</dbReference>
<evidence type="ECO:0000256" key="5">
    <source>
        <dbReference type="SAM" id="MobiDB-lite"/>
    </source>
</evidence>
<keyword evidence="3 6" id="KW-1133">Transmembrane helix</keyword>
<protein>
    <recommendedName>
        <fullName evidence="11">DUF2421 domain-containing protein</fullName>
    </recommendedName>
</protein>
<keyword evidence="2 6" id="KW-0812">Transmembrane</keyword>
<dbReference type="PANTHER" id="PTHR47804">
    <property type="entry name" value="60S RIBOSOMAL PROTEIN L19"/>
    <property type="match status" value="1"/>
</dbReference>
<dbReference type="InterPro" id="IPR018820">
    <property type="entry name" value="BRE4-related_DUF2421"/>
</dbReference>
<evidence type="ECO:0000313" key="9">
    <source>
        <dbReference type="EMBL" id="KAK7689181.1"/>
    </source>
</evidence>
<feature type="transmembrane region" description="Helical" evidence="6">
    <location>
        <begin position="73"/>
        <end position="95"/>
    </location>
</feature>
<gene>
    <name evidence="9" type="ORF">QCA50_007872</name>
</gene>
<feature type="domain" description="DUF2421" evidence="7">
    <location>
        <begin position="636"/>
        <end position="793"/>
    </location>
</feature>
<keyword evidence="4 6" id="KW-0472">Membrane</keyword>
<evidence type="ECO:0000259" key="8">
    <source>
        <dbReference type="Pfam" id="PF13515"/>
    </source>
</evidence>
<dbReference type="Proteomes" id="UP001385951">
    <property type="component" value="Unassembled WGS sequence"/>
</dbReference>
<dbReference type="GO" id="GO:0016020">
    <property type="term" value="C:membrane"/>
    <property type="evidence" value="ECO:0007669"/>
    <property type="project" value="UniProtKB-SubCell"/>
</dbReference>
<dbReference type="PANTHER" id="PTHR47804:SF3">
    <property type="entry name" value="PROTEIN BRE4"/>
    <property type="match status" value="1"/>
</dbReference>
<evidence type="ECO:0000256" key="4">
    <source>
        <dbReference type="ARBA" id="ARBA00023136"/>
    </source>
</evidence>
<feature type="transmembrane region" description="Helical" evidence="6">
    <location>
        <begin position="549"/>
        <end position="567"/>
    </location>
</feature>
<dbReference type="Pfam" id="PF10334">
    <property type="entry name" value="BRE4"/>
    <property type="match status" value="1"/>
</dbReference>
<feature type="transmembrane region" description="Helical" evidence="6">
    <location>
        <begin position="159"/>
        <end position="182"/>
    </location>
</feature>
<evidence type="ECO:0000256" key="1">
    <source>
        <dbReference type="ARBA" id="ARBA00004141"/>
    </source>
</evidence>
<accession>A0AAW0G748</accession>
<name>A0AAW0G748_9APHY</name>
<keyword evidence="10" id="KW-1185">Reference proteome</keyword>
<comment type="caution">
    <text evidence="9">The sequence shown here is derived from an EMBL/GenBank/DDBJ whole genome shotgun (WGS) entry which is preliminary data.</text>
</comment>
<evidence type="ECO:0000313" key="10">
    <source>
        <dbReference type="Proteomes" id="UP001385951"/>
    </source>
</evidence>
<feature type="transmembrane region" description="Helical" evidence="6">
    <location>
        <begin position="573"/>
        <end position="592"/>
    </location>
</feature>
<evidence type="ECO:0000256" key="3">
    <source>
        <dbReference type="ARBA" id="ARBA00022989"/>
    </source>
</evidence>
<dbReference type="Pfam" id="PF13515">
    <property type="entry name" value="FUSC_2"/>
    <property type="match status" value="1"/>
</dbReference>
<feature type="transmembrane region" description="Helical" evidence="6">
    <location>
        <begin position="101"/>
        <end position="121"/>
    </location>
</feature>
<feature type="domain" description="Integral membrane bound transporter" evidence="8">
    <location>
        <begin position="496"/>
        <end position="621"/>
    </location>
</feature>
<proteinExistence type="predicted"/>
<dbReference type="AlphaFoldDB" id="A0AAW0G748"/>
<sequence>MPSTIIITSLTFLKRCTSKRSLARLLSTFLCSLAIVITPFSSLGGNAAFLVLALKELVFSVQENLAQQLESTVLNIMGALFGIGLSTLAKYIASLYEHDSINGRACCATFLIAISFFAGLIKSRLPRLQLSTRISCFVSVWLLTTNIGDPSRVLSDSGAFLWIALTAAIICLLSLMIVMLIIHWVPTNFEQEVASTFSLLHESTSLALRLSFSSNSEVASPSPNKREEYRTLHHDLLTRCIKLNESSSQAAFEIRIGRLSLRSIRPLVGIIEHLRRELAWGMSLTTQIDAHKSKSKSRISSPVISPPPTPSQNTLTHAIGPNALSLGYALTNSMKCIESTICLVFQRSSTSIPRPVVHKSERDESWITPQLAVIHEADERLVAARDAARELLRGIFEDFHMVERVAQNKIPAHKESYQGSVAIISLLQMAQEMRHALQIASNLVHLYKIRSRSLWNLNRGLKRSGHHFGHALKSAVGVALLTLPAFLPEDSSGRKWFNANRGQWATISYLWVLETNTGATWRTGYLRILGTIFGAVYAYITWAICRTNAYGLVILVTAADIPVTWLITRTTLGPLATPLSVAIPPIVFAQYTSGDTSISIIHLAILRALMISAGMLAALLVNSLVFPRHCRVLFLSDTSRALSLLSNLYLTLSHEMFHSKHAYPREERRKTPKLELEIRNALYRLSALIVIMKNELGLIPKPLRMYRRVVTVIQKILDLLTGLRKIRENIPRKEAVSNVFRERREFMSCVCITLFACQHAFRTREPLPQFLPSVRHAFDSLETHIYDSLLKAQAEDPHAMGMSLVYAFAEQEVMRNMVNALEELVELTGRLFGTSTWLQEATWTTTMEQSDSAHGWYSAFNWEV</sequence>
<dbReference type="EMBL" id="JASBNA010000009">
    <property type="protein sequence ID" value="KAK7689181.1"/>
    <property type="molecule type" value="Genomic_DNA"/>
</dbReference>
<feature type="transmembrane region" description="Helical" evidence="6">
    <location>
        <begin position="524"/>
        <end position="542"/>
    </location>
</feature>
<reference evidence="9 10" key="1">
    <citation type="submission" date="2022-09" db="EMBL/GenBank/DDBJ databases">
        <authorList>
            <person name="Palmer J.M."/>
        </authorList>
    </citation>
    <scope>NUCLEOTIDE SEQUENCE [LARGE SCALE GENOMIC DNA]</scope>
    <source>
        <strain evidence="9 10">DSM 7382</strain>
    </source>
</reference>
<feature type="transmembrane region" description="Helical" evidence="6">
    <location>
        <begin position="21"/>
        <end position="37"/>
    </location>
</feature>
<feature type="transmembrane region" description="Helical" evidence="6">
    <location>
        <begin position="604"/>
        <end position="626"/>
    </location>
</feature>
<dbReference type="InterPro" id="IPR049453">
    <property type="entry name" value="Memb_transporter_dom"/>
</dbReference>
<feature type="region of interest" description="Disordered" evidence="5">
    <location>
        <begin position="291"/>
        <end position="313"/>
    </location>
</feature>
<evidence type="ECO:0000259" key="7">
    <source>
        <dbReference type="Pfam" id="PF10334"/>
    </source>
</evidence>
<evidence type="ECO:0000256" key="2">
    <source>
        <dbReference type="ARBA" id="ARBA00022692"/>
    </source>
</evidence>
<organism evidence="9 10">
    <name type="scientific">Cerrena zonata</name>
    <dbReference type="NCBI Taxonomy" id="2478898"/>
    <lineage>
        <taxon>Eukaryota</taxon>
        <taxon>Fungi</taxon>
        <taxon>Dikarya</taxon>
        <taxon>Basidiomycota</taxon>
        <taxon>Agaricomycotina</taxon>
        <taxon>Agaricomycetes</taxon>
        <taxon>Polyporales</taxon>
        <taxon>Cerrenaceae</taxon>
        <taxon>Cerrena</taxon>
    </lineage>
</organism>
<evidence type="ECO:0000256" key="6">
    <source>
        <dbReference type="SAM" id="Phobius"/>
    </source>
</evidence>
<comment type="subcellular location">
    <subcellularLocation>
        <location evidence="1">Membrane</location>
        <topology evidence="1">Multi-pass membrane protein</topology>
    </subcellularLocation>
</comment>